<evidence type="ECO:0000256" key="1">
    <source>
        <dbReference type="ARBA" id="ARBA00022898"/>
    </source>
</evidence>
<dbReference type="Proteomes" id="UP000242699">
    <property type="component" value="Unassembled WGS sequence"/>
</dbReference>
<dbReference type="SUPFAM" id="SSF51419">
    <property type="entry name" value="PLP-binding barrel"/>
    <property type="match status" value="1"/>
</dbReference>
<dbReference type="InterPro" id="IPR001608">
    <property type="entry name" value="Ala_racemase_N"/>
</dbReference>
<evidence type="ECO:0000256" key="3">
    <source>
        <dbReference type="PIRSR" id="PIRSR004848-1"/>
    </source>
</evidence>
<sequence length="231" mass="26188">MYELIRDNVQRVLAIIENLRPGEGVKLMAVTKTRTRREAEIAIEAGVNLVGENKVQEAMAKYRDKLAVPLHMIGHLQTNKVKYAIDLFDGIDSIDSERVAEALNRRLNRTMPVMLEVNAGREETKTGLMFEHVRPFLAKAEQWHNLLFVGMMALFPASADKDIEENKKNRDLMKETGELWRMSQKEGFPWAPLNELSMGMSEDFEWALEAGSTMIRLGTALFGARPKTGVL</sequence>
<evidence type="ECO:0000259" key="5">
    <source>
        <dbReference type="Pfam" id="PF01168"/>
    </source>
</evidence>
<protein>
    <recommendedName>
        <fullName evidence="2">Pyridoxal phosphate homeostasis protein</fullName>
        <shortName evidence="2">PLP homeostasis protein</shortName>
    </recommendedName>
</protein>
<proteinExistence type="inferred from homology"/>
<comment type="caution">
    <text evidence="6">The sequence shown here is derived from an EMBL/GenBank/DDBJ whole genome shotgun (WGS) entry which is preliminary data.</text>
</comment>
<evidence type="ECO:0000256" key="4">
    <source>
        <dbReference type="RuleBase" id="RU004514"/>
    </source>
</evidence>
<dbReference type="AlphaFoldDB" id="A0A2T2X6W9"/>
<evidence type="ECO:0000313" key="7">
    <source>
        <dbReference type="Proteomes" id="UP000242699"/>
    </source>
</evidence>
<comment type="similarity">
    <text evidence="2 4">Belongs to the pyridoxal phosphate-binding protein YggS/PROSC family.</text>
</comment>
<dbReference type="HAMAP" id="MF_02087">
    <property type="entry name" value="PLP_homeostasis"/>
    <property type="match status" value="1"/>
</dbReference>
<dbReference type="PANTHER" id="PTHR10146">
    <property type="entry name" value="PROLINE SYNTHETASE CO-TRANSCRIBED BACTERIAL HOMOLOG PROTEIN"/>
    <property type="match status" value="1"/>
</dbReference>
<dbReference type="EMBL" id="PXYT01000012">
    <property type="protein sequence ID" value="PSR30225.1"/>
    <property type="molecule type" value="Genomic_DNA"/>
</dbReference>
<dbReference type="NCBIfam" id="TIGR00044">
    <property type="entry name" value="YggS family pyridoxal phosphate-dependent enzyme"/>
    <property type="match status" value="1"/>
</dbReference>
<dbReference type="Gene3D" id="3.20.20.10">
    <property type="entry name" value="Alanine racemase"/>
    <property type="match status" value="1"/>
</dbReference>
<organism evidence="6 7">
    <name type="scientific">Sulfobacillus benefaciens</name>
    <dbReference type="NCBI Taxonomy" id="453960"/>
    <lineage>
        <taxon>Bacteria</taxon>
        <taxon>Bacillati</taxon>
        <taxon>Bacillota</taxon>
        <taxon>Clostridia</taxon>
        <taxon>Eubacteriales</taxon>
        <taxon>Clostridiales Family XVII. Incertae Sedis</taxon>
        <taxon>Sulfobacillus</taxon>
    </lineage>
</organism>
<feature type="modified residue" description="N6-(pyridoxal phosphate)lysine" evidence="2 3">
    <location>
        <position position="32"/>
    </location>
</feature>
<dbReference type="InterPro" id="IPR029066">
    <property type="entry name" value="PLP-binding_barrel"/>
</dbReference>
<dbReference type="PANTHER" id="PTHR10146:SF14">
    <property type="entry name" value="PYRIDOXAL PHOSPHATE HOMEOSTASIS PROTEIN"/>
    <property type="match status" value="1"/>
</dbReference>
<dbReference type="Pfam" id="PF01168">
    <property type="entry name" value="Ala_racemase_N"/>
    <property type="match status" value="1"/>
</dbReference>
<feature type="domain" description="Alanine racemase N-terminal" evidence="5">
    <location>
        <begin position="6"/>
        <end position="226"/>
    </location>
</feature>
<name>A0A2T2X6W9_9FIRM</name>
<dbReference type="CDD" id="cd00635">
    <property type="entry name" value="PLPDE_III_YBL036c_like"/>
    <property type="match status" value="1"/>
</dbReference>
<dbReference type="PIRSF" id="PIRSF004848">
    <property type="entry name" value="YBL036c_PLPDEIII"/>
    <property type="match status" value="1"/>
</dbReference>
<dbReference type="InterPro" id="IPR011078">
    <property type="entry name" value="PyrdxlP_homeostasis"/>
</dbReference>
<reference evidence="6 7" key="1">
    <citation type="journal article" date="2014" name="BMC Genomics">
        <title>Comparison of environmental and isolate Sulfobacillus genomes reveals diverse carbon, sulfur, nitrogen, and hydrogen metabolisms.</title>
        <authorList>
            <person name="Justice N.B."/>
            <person name="Norman A."/>
            <person name="Brown C.T."/>
            <person name="Singh A."/>
            <person name="Thomas B.C."/>
            <person name="Banfield J.F."/>
        </authorList>
    </citation>
    <scope>NUCLEOTIDE SEQUENCE [LARGE SCALE GENOMIC DNA]</scope>
    <source>
        <strain evidence="6">AMDSBA1</strain>
    </source>
</reference>
<evidence type="ECO:0000313" key="6">
    <source>
        <dbReference type="EMBL" id="PSR30225.1"/>
    </source>
</evidence>
<dbReference type="GO" id="GO:0030170">
    <property type="term" value="F:pyridoxal phosphate binding"/>
    <property type="evidence" value="ECO:0007669"/>
    <property type="project" value="UniProtKB-UniRule"/>
</dbReference>
<comment type="cofactor">
    <cofactor evidence="3">
        <name>pyridoxal 5'-phosphate</name>
        <dbReference type="ChEBI" id="CHEBI:597326"/>
    </cofactor>
</comment>
<gene>
    <name evidence="6" type="ORF">C7B43_06860</name>
</gene>
<evidence type="ECO:0000256" key="2">
    <source>
        <dbReference type="HAMAP-Rule" id="MF_02087"/>
    </source>
</evidence>
<comment type="function">
    <text evidence="2">Pyridoxal 5'-phosphate (PLP)-binding protein, which is involved in PLP homeostasis.</text>
</comment>
<accession>A0A2T2X6W9</accession>
<keyword evidence="1 2" id="KW-0663">Pyridoxal phosphate</keyword>